<dbReference type="CDD" id="cd00090">
    <property type="entry name" value="HTH_ARSR"/>
    <property type="match status" value="1"/>
</dbReference>
<dbReference type="OrthoDB" id="4823987at2"/>
<dbReference type="EMBL" id="SOCE01000001">
    <property type="protein sequence ID" value="TDU88125.1"/>
    <property type="molecule type" value="Genomic_DNA"/>
</dbReference>
<dbReference type="InterPro" id="IPR036388">
    <property type="entry name" value="WH-like_DNA-bd_sf"/>
</dbReference>
<protein>
    <submittedName>
        <fullName evidence="4">MarR family protein</fullName>
    </submittedName>
</protein>
<dbReference type="SUPFAM" id="SSF46785">
    <property type="entry name" value="Winged helix' DNA-binding domain"/>
    <property type="match status" value="1"/>
</dbReference>
<feature type="domain" description="HTH marR-type" evidence="2">
    <location>
        <begin position="103"/>
        <end position="159"/>
    </location>
</feature>
<reference evidence="4 5" key="1">
    <citation type="submission" date="2019-03" db="EMBL/GenBank/DDBJ databases">
        <title>Genomic Encyclopedia of Type Strains, Phase III (KMG-III): the genomes of soil and plant-associated and newly described type strains.</title>
        <authorList>
            <person name="Whitman W."/>
        </authorList>
    </citation>
    <scope>NUCLEOTIDE SEQUENCE [LARGE SCALE GENOMIC DNA]</scope>
    <source>
        <strain evidence="4 5">VKM Ac-2575</strain>
    </source>
</reference>
<proteinExistence type="predicted"/>
<dbReference type="GO" id="GO:0003700">
    <property type="term" value="F:DNA-binding transcription factor activity"/>
    <property type="evidence" value="ECO:0007669"/>
    <property type="project" value="InterPro"/>
</dbReference>
<organism evidence="4 5">
    <name type="scientific">Kribbella voronezhensis</name>
    <dbReference type="NCBI Taxonomy" id="2512212"/>
    <lineage>
        <taxon>Bacteria</taxon>
        <taxon>Bacillati</taxon>
        <taxon>Actinomycetota</taxon>
        <taxon>Actinomycetes</taxon>
        <taxon>Propionibacteriales</taxon>
        <taxon>Kribbellaceae</taxon>
        <taxon>Kribbella</taxon>
    </lineage>
</organism>
<sequence length="317" mass="34673">MPGGRLRHTDRQAIAAGLADSLGYAEIARQLDRPTSTISREVARNGGPAGYRADHAHYATESRARRPKPPPREQPIEPDAYGRDPDAVREYAEQFAGLMVEAGLPRMVARVLARLYTTDSRSLTAADLVRQLRVSPASVSKAIAYLERVEMVERRREPGLRHEYYVIEDDVWLRAWMTSARTNASWAEAAQYGVKLFGPDTPAGSRLDKMGHFFAQLSNDMSGGPTALAAEDVMTVLAALVHAGAPLTASQLSTALSWPRPRVDEALATAETYAYFTDPVVIEHRADDTYGIIAKPARLTAAQRRALARAARVPAAV</sequence>
<feature type="region of interest" description="Disordered" evidence="1">
    <location>
        <begin position="33"/>
        <end position="84"/>
    </location>
</feature>
<name>A0A4R7T8G8_9ACTN</name>
<dbReference type="RefSeq" id="WP_133977804.1">
    <property type="nucleotide sequence ID" value="NZ_SOCE01000001.1"/>
</dbReference>
<dbReference type="Pfam" id="PF12802">
    <property type="entry name" value="MarR_2"/>
    <property type="match status" value="1"/>
</dbReference>
<dbReference type="GO" id="GO:0004803">
    <property type="term" value="F:transposase activity"/>
    <property type="evidence" value="ECO:0007669"/>
    <property type="project" value="TreeGrafter"/>
</dbReference>
<evidence type="ECO:0000259" key="2">
    <source>
        <dbReference type="Pfam" id="PF12802"/>
    </source>
</evidence>
<dbReference type="InterPro" id="IPR036390">
    <property type="entry name" value="WH_DNA-bd_sf"/>
</dbReference>
<accession>A0A4R7T8G8</accession>
<feature type="compositionally biased region" description="Basic and acidic residues" evidence="1">
    <location>
        <begin position="52"/>
        <end position="84"/>
    </location>
</feature>
<dbReference type="InterPro" id="IPR011991">
    <property type="entry name" value="ArsR-like_HTH"/>
</dbReference>
<dbReference type="InterPro" id="IPR025246">
    <property type="entry name" value="IS30-like_HTH"/>
</dbReference>
<dbReference type="PANTHER" id="PTHR10948:SF23">
    <property type="entry name" value="TRANSPOSASE INSI FOR INSERTION SEQUENCE ELEMENT IS30A-RELATED"/>
    <property type="match status" value="1"/>
</dbReference>
<keyword evidence="5" id="KW-1185">Reference proteome</keyword>
<gene>
    <name evidence="4" type="ORF">EV138_1666</name>
</gene>
<dbReference type="Pfam" id="PF13936">
    <property type="entry name" value="HTH_38"/>
    <property type="match status" value="1"/>
</dbReference>
<feature type="domain" description="Transposase IS30-like HTH" evidence="3">
    <location>
        <begin position="9"/>
        <end position="45"/>
    </location>
</feature>
<evidence type="ECO:0000313" key="5">
    <source>
        <dbReference type="Proteomes" id="UP000295151"/>
    </source>
</evidence>
<comment type="caution">
    <text evidence="4">The sequence shown here is derived from an EMBL/GenBank/DDBJ whole genome shotgun (WGS) entry which is preliminary data.</text>
</comment>
<evidence type="ECO:0000256" key="1">
    <source>
        <dbReference type="SAM" id="MobiDB-lite"/>
    </source>
</evidence>
<dbReference type="InterPro" id="IPR051917">
    <property type="entry name" value="Transposase-Integrase"/>
</dbReference>
<dbReference type="AlphaFoldDB" id="A0A4R7T8G8"/>
<dbReference type="Proteomes" id="UP000295151">
    <property type="component" value="Unassembled WGS sequence"/>
</dbReference>
<dbReference type="Gene3D" id="1.10.10.10">
    <property type="entry name" value="Winged helix-like DNA-binding domain superfamily/Winged helix DNA-binding domain"/>
    <property type="match status" value="1"/>
</dbReference>
<dbReference type="InterPro" id="IPR000835">
    <property type="entry name" value="HTH_MarR-typ"/>
</dbReference>
<evidence type="ECO:0000259" key="3">
    <source>
        <dbReference type="Pfam" id="PF13936"/>
    </source>
</evidence>
<evidence type="ECO:0000313" key="4">
    <source>
        <dbReference type="EMBL" id="TDU88125.1"/>
    </source>
</evidence>
<dbReference type="PANTHER" id="PTHR10948">
    <property type="entry name" value="TRANSPOSASE"/>
    <property type="match status" value="1"/>
</dbReference>
<dbReference type="GO" id="GO:0032196">
    <property type="term" value="P:transposition"/>
    <property type="evidence" value="ECO:0007669"/>
    <property type="project" value="TreeGrafter"/>
</dbReference>
<dbReference type="GO" id="GO:0005829">
    <property type="term" value="C:cytosol"/>
    <property type="evidence" value="ECO:0007669"/>
    <property type="project" value="TreeGrafter"/>
</dbReference>